<comment type="similarity">
    <text evidence="2">Belongs to the alkylbase DNA glycosidase AlkA family.</text>
</comment>
<proteinExistence type="inferred from homology"/>
<dbReference type="Gene3D" id="1.10.340.30">
    <property type="entry name" value="Hypothetical protein, domain 2"/>
    <property type="match status" value="1"/>
</dbReference>
<dbReference type="CDD" id="cd00056">
    <property type="entry name" value="ENDO3c"/>
    <property type="match status" value="1"/>
</dbReference>
<comment type="caution">
    <text evidence="7">The sequence shown here is derived from an EMBL/GenBank/DDBJ whole genome shotgun (WGS) entry which is preliminary data.</text>
</comment>
<dbReference type="GO" id="GO:0032993">
    <property type="term" value="C:protein-DNA complex"/>
    <property type="evidence" value="ECO:0007669"/>
    <property type="project" value="TreeGrafter"/>
</dbReference>
<evidence type="ECO:0000256" key="4">
    <source>
        <dbReference type="ARBA" id="ARBA00022763"/>
    </source>
</evidence>
<gene>
    <name evidence="7" type="ORF">A2733_02620</name>
</gene>
<dbReference type="Proteomes" id="UP000178985">
    <property type="component" value="Unassembled WGS sequence"/>
</dbReference>
<evidence type="ECO:0000313" key="8">
    <source>
        <dbReference type="Proteomes" id="UP000178985"/>
    </source>
</evidence>
<accession>A0A1F6V3L1</accession>
<evidence type="ECO:0000256" key="2">
    <source>
        <dbReference type="ARBA" id="ARBA00010817"/>
    </source>
</evidence>
<dbReference type="GO" id="GO:0006307">
    <property type="term" value="P:DNA alkylation repair"/>
    <property type="evidence" value="ECO:0007669"/>
    <property type="project" value="TreeGrafter"/>
</dbReference>
<dbReference type="PANTHER" id="PTHR43003:SF5">
    <property type="entry name" value="DNA-3-METHYLADENINE GLYCOSYLASE"/>
    <property type="match status" value="1"/>
</dbReference>
<protein>
    <recommendedName>
        <fullName evidence="3">DNA-3-methyladenine glycosylase II</fullName>
        <ecNumber evidence="3">3.2.2.21</ecNumber>
    </recommendedName>
</protein>
<dbReference type="FunFam" id="1.10.340.30:FF:000004">
    <property type="entry name" value="DNA-3-methyladenine glycosylase II"/>
    <property type="match status" value="1"/>
</dbReference>
<name>A0A1F6V3L1_9BACT</name>
<dbReference type="EC" id="3.2.2.21" evidence="3"/>
<dbReference type="Gene3D" id="1.10.1670.40">
    <property type="match status" value="1"/>
</dbReference>
<evidence type="ECO:0000256" key="1">
    <source>
        <dbReference type="ARBA" id="ARBA00000086"/>
    </source>
</evidence>
<keyword evidence="4" id="KW-0227">DNA damage</keyword>
<dbReference type="GO" id="GO:0006285">
    <property type="term" value="P:base-excision repair, AP site formation"/>
    <property type="evidence" value="ECO:0007669"/>
    <property type="project" value="TreeGrafter"/>
</dbReference>
<reference evidence="7 8" key="1">
    <citation type="journal article" date="2016" name="Nat. Commun.">
        <title>Thousands of microbial genomes shed light on interconnected biogeochemical processes in an aquifer system.</title>
        <authorList>
            <person name="Anantharaman K."/>
            <person name="Brown C.T."/>
            <person name="Hug L.A."/>
            <person name="Sharon I."/>
            <person name="Castelle C.J."/>
            <person name="Probst A.J."/>
            <person name="Thomas B.C."/>
            <person name="Singh A."/>
            <person name="Wilkins M.J."/>
            <person name="Karaoz U."/>
            <person name="Brodie E.L."/>
            <person name="Williams K.H."/>
            <person name="Hubbard S.S."/>
            <person name="Banfield J.F."/>
        </authorList>
    </citation>
    <scope>NUCLEOTIDE SEQUENCE [LARGE SCALE GENOMIC DNA]</scope>
</reference>
<evidence type="ECO:0000313" key="7">
    <source>
        <dbReference type="EMBL" id="OGI64119.1"/>
    </source>
</evidence>
<evidence type="ECO:0000256" key="3">
    <source>
        <dbReference type="ARBA" id="ARBA00012000"/>
    </source>
</evidence>
<keyword evidence="5" id="KW-0234">DNA repair</keyword>
<dbReference type="GO" id="GO:0032131">
    <property type="term" value="F:alkylated DNA binding"/>
    <property type="evidence" value="ECO:0007669"/>
    <property type="project" value="TreeGrafter"/>
</dbReference>
<dbReference type="GO" id="GO:0043916">
    <property type="term" value="F:DNA-7-methylguanine glycosylase activity"/>
    <property type="evidence" value="ECO:0007669"/>
    <property type="project" value="TreeGrafter"/>
</dbReference>
<dbReference type="InterPro" id="IPR003265">
    <property type="entry name" value="HhH-GPD_domain"/>
</dbReference>
<evidence type="ECO:0000259" key="6">
    <source>
        <dbReference type="SMART" id="SM00478"/>
    </source>
</evidence>
<dbReference type="Pfam" id="PF00730">
    <property type="entry name" value="HhH-GPD"/>
    <property type="match status" value="1"/>
</dbReference>
<dbReference type="GO" id="GO:0008725">
    <property type="term" value="F:DNA-3-methyladenine glycosylase activity"/>
    <property type="evidence" value="ECO:0007669"/>
    <property type="project" value="TreeGrafter"/>
</dbReference>
<dbReference type="AlphaFoldDB" id="A0A1F6V3L1"/>
<dbReference type="EMBL" id="MFTO01000006">
    <property type="protein sequence ID" value="OGI64119.1"/>
    <property type="molecule type" value="Genomic_DNA"/>
</dbReference>
<comment type="catalytic activity">
    <reaction evidence="1">
        <text>Hydrolysis of alkylated DNA, releasing 3-methyladenine, 3-methylguanine, 7-methylguanine and 7-methyladenine.</text>
        <dbReference type="EC" id="3.2.2.21"/>
    </reaction>
</comment>
<organism evidence="7 8">
    <name type="scientific">Candidatus Nomurabacteria bacterium RIFCSPHIGHO2_01_FULL_40_20</name>
    <dbReference type="NCBI Taxonomy" id="1801738"/>
    <lineage>
        <taxon>Bacteria</taxon>
        <taxon>Candidatus Nomuraibacteriota</taxon>
    </lineage>
</organism>
<dbReference type="InterPro" id="IPR011257">
    <property type="entry name" value="DNA_glycosylase"/>
</dbReference>
<evidence type="ECO:0000256" key="5">
    <source>
        <dbReference type="ARBA" id="ARBA00023204"/>
    </source>
</evidence>
<dbReference type="SMART" id="SM00478">
    <property type="entry name" value="ENDO3c"/>
    <property type="match status" value="1"/>
</dbReference>
<dbReference type="InterPro" id="IPR051912">
    <property type="entry name" value="Alkylbase_DNA_Glycosylase/TA"/>
</dbReference>
<feature type="domain" description="HhH-GPD" evidence="6">
    <location>
        <begin position="28"/>
        <end position="183"/>
    </location>
</feature>
<sequence length="185" mass="20975">MKLKINKKKLRKIEPTRNPFLSLASSITYQQISTKAGNAIYGKFLKLFDRRKVTPENFLKLSGAQLKSAGISPQKARYLKDLAEKFLDKTINHKNFHKMTDTEVKKHLVQVKGVGSWTADMFLIFALNRPDILPVGDLGTKKGFQKAFGLGSLPSERQMLKLAEDYLGKRTTLTLYLWDILDSGN</sequence>
<dbReference type="SUPFAM" id="SSF48150">
    <property type="entry name" value="DNA-glycosylase"/>
    <property type="match status" value="1"/>
</dbReference>
<dbReference type="PANTHER" id="PTHR43003">
    <property type="entry name" value="DNA-3-METHYLADENINE GLYCOSYLASE"/>
    <property type="match status" value="1"/>
</dbReference>